<gene>
    <name evidence="1" type="ORF">LCGC14_0976220</name>
</gene>
<proteinExistence type="predicted"/>
<organism evidence="1">
    <name type="scientific">marine sediment metagenome</name>
    <dbReference type="NCBI Taxonomy" id="412755"/>
    <lineage>
        <taxon>unclassified sequences</taxon>
        <taxon>metagenomes</taxon>
        <taxon>ecological metagenomes</taxon>
    </lineage>
</organism>
<sequence>MSFLTGFQERNQRNLLDIFSAAKPVMEEIAKVKPETWRNMSGLFKALEGTFGVGQIGAGFTKPLSMLQNRASNVLEGALAPIMIEINKVSNQVEVAALANRQGATIGAVIGFVAGYVLPGSPLLWSMIGGALGTFIQAGITDDHPLAGGGGIVPYPGAGGGNGDIQVAATGGPIVPLPFVRPPRAQMLEDLNRTRPGRQRGFAQFG</sequence>
<protein>
    <submittedName>
        <fullName evidence="1">Uncharacterized protein</fullName>
    </submittedName>
</protein>
<dbReference type="EMBL" id="LAZR01003616">
    <property type="protein sequence ID" value="KKN16414.1"/>
    <property type="molecule type" value="Genomic_DNA"/>
</dbReference>
<reference evidence="1" key="1">
    <citation type="journal article" date="2015" name="Nature">
        <title>Complex archaea that bridge the gap between prokaryotes and eukaryotes.</title>
        <authorList>
            <person name="Spang A."/>
            <person name="Saw J.H."/>
            <person name="Jorgensen S.L."/>
            <person name="Zaremba-Niedzwiedzka K."/>
            <person name="Martijn J."/>
            <person name="Lind A.E."/>
            <person name="van Eijk R."/>
            <person name="Schleper C."/>
            <person name="Guy L."/>
            <person name="Ettema T.J."/>
        </authorList>
    </citation>
    <scope>NUCLEOTIDE SEQUENCE</scope>
</reference>
<evidence type="ECO:0000313" key="1">
    <source>
        <dbReference type="EMBL" id="KKN16414.1"/>
    </source>
</evidence>
<comment type="caution">
    <text evidence="1">The sequence shown here is derived from an EMBL/GenBank/DDBJ whole genome shotgun (WGS) entry which is preliminary data.</text>
</comment>
<accession>A0A0F9NEN6</accession>
<name>A0A0F9NEN6_9ZZZZ</name>
<dbReference type="AlphaFoldDB" id="A0A0F9NEN6"/>